<dbReference type="Gene3D" id="1.10.10.410">
    <property type="match status" value="1"/>
</dbReference>
<dbReference type="InterPro" id="IPR019004">
    <property type="entry name" value="YqeY/Aim41"/>
</dbReference>
<dbReference type="OrthoDB" id="9788127at2"/>
<reference evidence="1" key="1">
    <citation type="submission" date="2012-02" db="EMBL/GenBank/DDBJ databases">
        <title>The complete genome of Frateuria aurantia DSM 6220.</title>
        <authorList>
            <consortium name="US DOE Joint Genome Institute (JGI-PGF)"/>
            <person name="Lucas S."/>
            <person name="Copeland A."/>
            <person name="Lapidus A."/>
            <person name="Glavina del Rio T."/>
            <person name="Dalin E."/>
            <person name="Tice H."/>
            <person name="Bruce D."/>
            <person name="Goodwin L."/>
            <person name="Pitluck S."/>
            <person name="Peters L."/>
            <person name="Ovchinnikova G."/>
            <person name="Teshima H."/>
            <person name="Kyrpides N."/>
            <person name="Mavromatis K."/>
            <person name="Ivanova N."/>
            <person name="Brettin T."/>
            <person name="Detter J.C."/>
            <person name="Han C."/>
            <person name="Larimer F."/>
            <person name="Land M."/>
            <person name="Hauser L."/>
            <person name="Markowitz V."/>
            <person name="Cheng J.-F."/>
            <person name="Hugenholtz P."/>
            <person name="Woyke T."/>
            <person name="Wu D."/>
            <person name="Brambilla E."/>
            <person name="Klenk H.-P."/>
            <person name="Eisen J.A."/>
        </authorList>
    </citation>
    <scope>NUCLEOTIDE SEQUENCE</scope>
    <source>
        <strain evidence="1">DSM 6220</strain>
    </source>
</reference>
<evidence type="ECO:0000313" key="1">
    <source>
        <dbReference type="EMBL" id="AFC87073.1"/>
    </source>
</evidence>
<evidence type="ECO:0000313" key="2">
    <source>
        <dbReference type="Proteomes" id="UP000005234"/>
    </source>
</evidence>
<dbReference type="GO" id="GO:0016884">
    <property type="term" value="F:carbon-nitrogen ligase activity, with glutamine as amido-N-donor"/>
    <property type="evidence" value="ECO:0007669"/>
    <property type="project" value="InterPro"/>
</dbReference>
<dbReference type="Pfam" id="PF09424">
    <property type="entry name" value="YqeY"/>
    <property type="match status" value="1"/>
</dbReference>
<dbReference type="SUPFAM" id="SSF89095">
    <property type="entry name" value="GatB/YqeY motif"/>
    <property type="match status" value="1"/>
</dbReference>
<dbReference type="Proteomes" id="UP000005234">
    <property type="component" value="Chromosome"/>
</dbReference>
<protein>
    <recommendedName>
        <fullName evidence="3">GatB/YqeY domain-containing protein</fullName>
    </recommendedName>
</protein>
<proteinExistence type="predicted"/>
<accession>H8KZL3</accession>
<keyword evidence="2" id="KW-1185">Reference proteome</keyword>
<dbReference type="InterPro" id="IPR023168">
    <property type="entry name" value="GatB_Yqey_C_2"/>
</dbReference>
<dbReference type="HOGENOM" id="CLU_079430_2_2_6"/>
<gene>
    <name evidence="1" type="ordered locus">Fraau_2731</name>
</gene>
<dbReference type="EMBL" id="CP003350">
    <property type="protein sequence ID" value="AFC87073.1"/>
    <property type="molecule type" value="Genomic_DNA"/>
</dbReference>
<dbReference type="InterPro" id="IPR042184">
    <property type="entry name" value="YqeY/Aim41_N"/>
</dbReference>
<dbReference type="RefSeq" id="WP_014404076.1">
    <property type="nucleotide sequence ID" value="NC_017033.1"/>
</dbReference>
<dbReference type="InterPro" id="IPR003789">
    <property type="entry name" value="Asn/Gln_tRNA_amidoTrase-B-like"/>
</dbReference>
<evidence type="ECO:0008006" key="3">
    <source>
        <dbReference type="Google" id="ProtNLM"/>
    </source>
</evidence>
<dbReference type="STRING" id="767434.Fraau_2731"/>
<dbReference type="eggNOG" id="COG1610">
    <property type="taxonomic scope" value="Bacteria"/>
</dbReference>
<dbReference type="PANTHER" id="PTHR28055">
    <property type="entry name" value="ALTERED INHERITANCE OF MITOCHONDRIA PROTEIN 41, MITOCHONDRIAL"/>
    <property type="match status" value="1"/>
</dbReference>
<dbReference type="AlphaFoldDB" id="H8KZL3"/>
<dbReference type="KEGG" id="fau:Fraau_2731"/>
<dbReference type="Gene3D" id="1.10.1510.10">
    <property type="entry name" value="Uncharacterised protein YqeY/AIM41 PF09424, N-terminal domain"/>
    <property type="match status" value="1"/>
</dbReference>
<sequence length="147" mass="15934">MSLKAQLTEDMKSAMRASDKSRLGVIRLILAAVKQREVDTRSEIGEAEVLQTLEKMLKQRRDSVQQFMAAGRDDLAAVEEAEIAIIADYLPRALDASELGELIDAAVAATGASRPQDLGKIVAHVKTHAVGRADMALVANLAKQRLK</sequence>
<dbReference type="PANTHER" id="PTHR28055:SF1">
    <property type="entry name" value="ALTERED INHERITANCE OF MITOCHONDRIA PROTEIN 41, MITOCHONDRIAL"/>
    <property type="match status" value="1"/>
</dbReference>
<name>H8KZL3_FRAAD</name>
<organism evidence="1 2">
    <name type="scientific">Frateuria aurantia (strain ATCC 33424 / DSM 6220 / KCTC 2777 / LMG 1558 / NBRC 3245 / NCIMB 13370)</name>
    <name type="common">Acetobacter aurantius</name>
    <dbReference type="NCBI Taxonomy" id="767434"/>
    <lineage>
        <taxon>Bacteria</taxon>
        <taxon>Pseudomonadati</taxon>
        <taxon>Pseudomonadota</taxon>
        <taxon>Gammaproteobacteria</taxon>
        <taxon>Lysobacterales</taxon>
        <taxon>Rhodanobacteraceae</taxon>
        <taxon>Frateuria</taxon>
    </lineage>
</organism>